<feature type="region of interest" description="Disordered" evidence="1">
    <location>
        <begin position="109"/>
        <end position="155"/>
    </location>
</feature>
<evidence type="ECO:0000313" key="2">
    <source>
        <dbReference type="EMBL" id="QDU89263.1"/>
    </source>
</evidence>
<reference evidence="2 3" key="1">
    <citation type="submission" date="2019-02" db="EMBL/GenBank/DDBJ databases">
        <title>Deep-cultivation of Planctomycetes and their phenomic and genomic characterization uncovers novel biology.</title>
        <authorList>
            <person name="Wiegand S."/>
            <person name="Jogler M."/>
            <person name="Boedeker C."/>
            <person name="Pinto D."/>
            <person name="Vollmers J."/>
            <person name="Rivas-Marin E."/>
            <person name="Kohn T."/>
            <person name="Peeters S.H."/>
            <person name="Heuer A."/>
            <person name="Rast P."/>
            <person name="Oberbeckmann S."/>
            <person name="Bunk B."/>
            <person name="Jeske O."/>
            <person name="Meyerdierks A."/>
            <person name="Storesund J.E."/>
            <person name="Kallscheuer N."/>
            <person name="Luecker S."/>
            <person name="Lage O.M."/>
            <person name="Pohl T."/>
            <person name="Merkel B.J."/>
            <person name="Hornburger P."/>
            <person name="Mueller R.-W."/>
            <person name="Bruemmer F."/>
            <person name="Labrenz M."/>
            <person name="Spormann A.M."/>
            <person name="Op den Camp H."/>
            <person name="Overmann J."/>
            <person name="Amann R."/>
            <person name="Jetten M.S.M."/>
            <person name="Mascher T."/>
            <person name="Medema M.H."/>
            <person name="Devos D.P."/>
            <person name="Kaster A.-K."/>
            <person name="Ovreas L."/>
            <person name="Rohde M."/>
            <person name="Galperin M.Y."/>
            <person name="Jogler C."/>
        </authorList>
    </citation>
    <scope>NUCLEOTIDE SEQUENCE [LARGE SCALE GENOMIC DNA]</scope>
    <source>
        <strain evidence="2 3">Pla175</strain>
    </source>
</reference>
<sequence>MTRVSAVPRSRPIDVSRLRAPVLPHPLPRVADPSKADAPRPTPARPGGGDHDGLLRAEPVESMNRRVQESSLLVGARAAARLPSTGSASIVLPWGSPHGLPSLLLRRSARSRAASGARRGAARGRPTPAGRPRRNEVARPDGRCQRHAVRSPEPCATVSAPKIGVAEAASAAGAAEPLLRVGPLSLQSDGASTSQIAGSNTADVGSGGPLATTPTPSIALPMREMKRSTTALLGADSPTEPKVLPTQQNIRVQSVSGLVLHRPCSYQAARSALDPRAAAYGRPVFVMAPSDPRAAGDARLDRVRPRAYICIKPQINNCR</sequence>
<feature type="compositionally biased region" description="Low complexity" evidence="1">
    <location>
        <begin position="109"/>
        <end position="130"/>
    </location>
</feature>
<dbReference type="AlphaFoldDB" id="A0A518DCT1"/>
<feature type="region of interest" description="Disordered" evidence="1">
    <location>
        <begin position="192"/>
        <end position="217"/>
    </location>
</feature>
<feature type="compositionally biased region" description="Basic and acidic residues" evidence="1">
    <location>
        <begin position="48"/>
        <end position="63"/>
    </location>
</feature>
<gene>
    <name evidence="2" type="ORF">Pla175_26510</name>
</gene>
<protein>
    <submittedName>
        <fullName evidence="2">Uncharacterized protein</fullName>
    </submittedName>
</protein>
<dbReference type="Proteomes" id="UP000317429">
    <property type="component" value="Chromosome"/>
</dbReference>
<evidence type="ECO:0000313" key="3">
    <source>
        <dbReference type="Proteomes" id="UP000317429"/>
    </source>
</evidence>
<proteinExistence type="predicted"/>
<feature type="compositionally biased region" description="Basic and acidic residues" evidence="1">
    <location>
        <begin position="133"/>
        <end position="144"/>
    </location>
</feature>
<organism evidence="2 3">
    <name type="scientific">Pirellulimonas nuda</name>
    <dbReference type="NCBI Taxonomy" id="2528009"/>
    <lineage>
        <taxon>Bacteria</taxon>
        <taxon>Pseudomonadati</taxon>
        <taxon>Planctomycetota</taxon>
        <taxon>Planctomycetia</taxon>
        <taxon>Pirellulales</taxon>
        <taxon>Lacipirellulaceae</taxon>
        <taxon>Pirellulimonas</taxon>
    </lineage>
</organism>
<name>A0A518DCT1_9BACT</name>
<keyword evidence="3" id="KW-1185">Reference proteome</keyword>
<evidence type="ECO:0000256" key="1">
    <source>
        <dbReference type="SAM" id="MobiDB-lite"/>
    </source>
</evidence>
<feature type="compositionally biased region" description="Polar residues" evidence="1">
    <location>
        <begin position="192"/>
        <end position="203"/>
    </location>
</feature>
<dbReference type="EMBL" id="CP036291">
    <property type="protein sequence ID" value="QDU89263.1"/>
    <property type="molecule type" value="Genomic_DNA"/>
</dbReference>
<accession>A0A518DCT1</accession>
<dbReference type="KEGG" id="pnd:Pla175_26510"/>
<feature type="region of interest" description="Disordered" evidence="1">
    <location>
        <begin position="1"/>
        <end position="63"/>
    </location>
</feature>